<dbReference type="AlphaFoldDB" id="A0A074T7T1"/>
<keyword evidence="2" id="KW-1003">Cell membrane</keyword>
<proteinExistence type="predicted"/>
<keyword evidence="3" id="KW-0547">Nucleotide-binding</keyword>
<dbReference type="InterPro" id="IPR027417">
    <property type="entry name" value="P-loop_NTPase"/>
</dbReference>
<dbReference type="Gene3D" id="3.40.50.300">
    <property type="entry name" value="P-loop containing nucleotide triphosphate hydrolases"/>
    <property type="match status" value="1"/>
</dbReference>
<evidence type="ECO:0000256" key="3">
    <source>
        <dbReference type="ARBA" id="ARBA00022741"/>
    </source>
</evidence>
<dbReference type="PANTHER" id="PTHR43790">
    <property type="entry name" value="CARBOHYDRATE TRANSPORT ATP-BINDING PROTEIN MG119-RELATED"/>
    <property type="match status" value="1"/>
</dbReference>
<dbReference type="SUPFAM" id="SSF52540">
    <property type="entry name" value="P-loop containing nucleoside triphosphate hydrolases"/>
    <property type="match status" value="1"/>
</dbReference>
<dbReference type="PANTHER" id="PTHR43790:SF3">
    <property type="entry name" value="D-ALLOSE IMPORT ATP-BINDING PROTEIN ALSA-RELATED"/>
    <property type="match status" value="1"/>
</dbReference>
<evidence type="ECO:0000313" key="8">
    <source>
        <dbReference type="Proteomes" id="UP000027725"/>
    </source>
</evidence>
<dbReference type="GO" id="GO:0005524">
    <property type="term" value="F:ATP binding"/>
    <property type="evidence" value="ECO:0007669"/>
    <property type="project" value="UniProtKB-KW"/>
</dbReference>
<evidence type="ECO:0000256" key="4">
    <source>
        <dbReference type="ARBA" id="ARBA00022840"/>
    </source>
</evidence>
<sequence length="160" mass="17107">MFHADSVRANVTLPSLGKYLRDPILRLVHRPRENVAAAEVSQQMRVRTAGIEASIDDLSGGNQQKVVLGRWLQTGAQVFLLNCPTAAVDVGAKKEIYELIDDLARGGKGIVFASTELDEYSLVCDRVLVFAAGRVVGELRGDDVTEANIMTLAAGGAIAA</sequence>
<reference evidence="7 8" key="1">
    <citation type="submission" date="2014-03" db="EMBL/GenBank/DDBJ databases">
        <title>The draft genome sequence of Thioclava dalianensis DLFJ1-1.</title>
        <authorList>
            <person name="Lai Q."/>
            <person name="Shao Z."/>
        </authorList>
    </citation>
    <scope>NUCLEOTIDE SEQUENCE [LARGE SCALE GENOMIC DNA]</scope>
    <source>
        <strain evidence="7 8">DLFJ1-1</strain>
    </source>
</reference>
<keyword evidence="8" id="KW-1185">Reference proteome</keyword>
<dbReference type="OrthoDB" id="9805029at2"/>
<evidence type="ECO:0000256" key="5">
    <source>
        <dbReference type="ARBA" id="ARBA00022967"/>
    </source>
</evidence>
<dbReference type="Proteomes" id="UP000027725">
    <property type="component" value="Unassembled WGS sequence"/>
</dbReference>
<dbReference type="RefSeq" id="WP_038070125.1">
    <property type="nucleotide sequence ID" value="NZ_FOVB01000033.1"/>
</dbReference>
<keyword evidence="4" id="KW-0067">ATP-binding</keyword>
<dbReference type="InterPro" id="IPR050107">
    <property type="entry name" value="ABC_carbohydrate_import_ATPase"/>
</dbReference>
<comment type="caution">
    <text evidence="7">The sequence shown here is derived from an EMBL/GenBank/DDBJ whole genome shotgun (WGS) entry which is preliminary data.</text>
</comment>
<accession>A0A074T7T1</accession>
<organism evidence="7 8">
    <name type="scientific">Thioclava dalianensis</name>
    <dbReference type="NCBI Taxonomy" id="1185766"/>
    <lineage>
        <taxon>Bacteria</taxon>
        <taxon>Pseudomonadati</taxon>
        <taxon>Pseudomonadota</taxon>
        <taxon>Alphaproteobacteria</taxon>
        <taxon>Rhodobacterales</taxon>
        <taxon>Paracoccaceae</taxon>
        <taxon>Thioclava</taxon>
    </lineage>
</organism>
<protein>
    <recommendedName>
        <fullName evidence="9">ABC transporter domain-containing protein</fullName>
    </recommendedName>
</protein>
<keyword evidence="6" id="KW-0472">Membrane</keyword>
<name>A0A074T7T1_9RHOB</name>
<gene>
    <name evidence="7" type="ORF">DL1_19430</name>
</gene>
<evidence type="ECO:0000256" key="6">
    <source>
        <dbReference type="ARBA" id="ARBA00023136"/>
    </source>
</evidence>
<keyword evidence="1" id="KW-0813">Transport</keyword>
<evidence type="ECO:0000256" key="1">
    <source>
        <dbReference type="ARBA" id="ARBA00022448"/>
    </source>
</evidence>
<dbReference type="STRING" id="1185766.SAMN05216224_1337"/>
<dbReference type="eggNOG" id="COG1129">
    <property type="taxonomic scope" value="Bacteria"/>
</dbReference>
<dbReference type="EMBL" id="JHEH01000070">
    <property type="protein sequence ID" value="KEP67846.1"/>
    <property type="molecule type" value="Genomic_DNA"/>
</dbReference>
<evidence type="ECO:0000256" key="2">
    <source>
        <dbReference type="ARBA" id="ARBA00022475"/>
    </source>
</evidence>
<evidence type="ECO:0000313" key="7">
    <source>
        <dbReference type="EMBL" id="KEP67846.1"/>
    </source>
</evidence>
<keyword evidence="5" id="KW-1278">Translocase</keyword>
<evidence type="ECO:0008006" key="9">
    <source>
        <dbReference type="Google" id="ProtNLM"/>
    </source>
</evidence>